<organism evidence="8 9">
    <name type="scientific">Atopococcus tabaci</name>
    <dbReference type="NCBI Taxonomy" id="269774"/>
    <lineage>
        <taxon>Bacteria</taxon>
        <taxon>Bacillati</taxon>
        <taxon>Bacillota</taxon>
        <taxon>Bacilli</taxon>
        <taxon>Lactobacillales</taxon>
        <taxon>Carnobacteriaceae</taxon>
        <taxon>Atopococcus</taxon>
    </lineage>
</organism>
<evidence type="ECO:0000256" key="4">
    <source>
        <dbReference type="ARBA" id="ARBA00022801"/>
    </source>
</evidence>
<proteinExistence type="predicted"/>
<evidence type="ECO:0000256" key="5">
    <source>
        <dbReference type="ARBA" id="ARBA00022842"/>
    </source>
</evidence>
<dbReference type="CDD" id="cd03426">
    <property type="entry name" value="NUDIX_CoAse_Nudt7"/>
    <property type="match status" value="1"/>
</dbReference>
<evidence type="ECO:0000256" key="6">
    <source>
        <dbReference type="ARBA" id="ARBA00023211"/>
    </source>
</evidence>
<dbReference type="GO" id="GO:0035539">
    <property type="term" value="F:8-oxo-7,8-dihydrodeoxyguanosine triphosphate pyrophosphatase activity"/>
    <property type="evidence" value="ECO:0007669"/>
    <property type="project" value="UniProtKB-EC"/>
</dbReference>
<comment type="cofactor">
    <cofactor evidence="2">
        <name>Mg(2+)</name>
        <dbReference type="ChEBI" id="CHEBI:18420"/>
    </cofactor>
</comment>
<dbReference type="InterPro" id="IPR015797">
    <property type="entry name" value="NUDIX_hydrolase-like_dom_sf"/>
</dbReference>
<feature type="domain" description="Nudix hydrolase" evidence="7">
    <location>
        <begin position="19"/>
        <end position="160"/>
    </location>
</feature>
<name>A0AA43UBU8_9LACT</name>
<dbReference type="GO" id="GO:0046872">
    <property type="term" value="F:metal ion binding"/>
    <property type="evidence" value="ECO:0007669"/>
    <property type="project" value="UniProtKB-KW"/>
</dbReference>
<dbReference type="AlphaFoldDB" id="A0AA43UBU8"/>
<accession>A0AA43UBU8</accession>
<keyword evidence="9" id="KW-1185">Reference proteome</keyword>
<dbReference type="EMBL" id="JAUNQW010000005">
    <property type="protein sequence ID" value="MDO5457099.1"/>
    <property type="molecule type" value="Genomic_DNA"/>
</dbReference>
<keyword evidence="3" id="KW-0479">Metal-binding</keyword>
<dbReference type="Gene3D" id="3.90.79.10">
    <property type="entry name" value="Nucleoside Triphosphate Pyrophosphohydrolase"/>
    <property type="match status" value="1"/>
</dbReference>
<protein>
    <submittedName>
        <fullName evidence="8">CoA pyrophosphatase</fullName>
        <ecNumber evidence="8">3.6.1.55</ecNumber>
    </submittedName>
</protein>
<comment type="cofactor">
    <cofactor evidence="1">
        <name>Mn(2+)</name>
        <dbReference type="ChEBI" id="CHEBI:29035"/>
    </cofactor>
</comment>
<evidence type="ECO:0000256" key="3">
    <source>
        <dbReference type="ARBA" id="ARBA00022723"/>
    </source>
</evidence>
<sequence>MRKEIKKFFTEYEARPLFNIRESSVLIPFIKGKDGEWHLLYQVRSQHVSQAGDSSFPGGRIEEGESPEKAAIRETIEELQIERDQLHILGEFDYIIGNNAIIHAYIGLIDGLDIEEIHPDPAEVEQVYSLPLSYLLQEEPERYRMSFAHHLDPDFPRERLQYAHEARYSSREEILYYPLEDYFLWGYTASLTYRLVQVLKEMGFPREYLKELKKEDSQS</sequence>
<keyword evidence="4 8" id="KW-0378">Hydrolase</keyword>
<reference evidence="8" key="1">
    <citation type="submission" date="2023-07" db="EMBL/GenBank/DDBJ databases">
        <title>Between Cages and Wild: Unraveling the Impact of Captivity on Animal Microbiomes and Antimicrobial Resistance.</title>
        <authorList>
            <person name="Schmartz G.P."/>
            <person name="Rehner J."/>
            <person name="Schuff M.J."/>
            <person name="Becker S.L."/>
            <person name="Kravczyk M."/>
            <person name="Gurevich A."/>
            <person name="Francke R."/>
            <person name="Mueller R."/>
            <person name="Keller V."/>
            <person name="Keller A."/>
        </authorList>
    </citation>
    <scope>NUCLEOTIDE SEQUENCE</scope>
    <source>
        <strain evidence="8">S39M_St_73</strain>
    </source>
</reference>
<evidence type="ECO:0000259" key="7">
    <source>
        <dbReference type="PROSITE" id="PS51462"/>
    </source>
</evidence>
<dbReference type="EC" id="3.6.1.55" evidence="8"/>
<evidence type="ECO:0000256" key="2">
    <source>
        <dbReference type="ARBA" id="ARBA00001946"/>
    </source>
</evidence>
<dbReference type="Proteomes" id="UP001171751">
    <property type="component" value="Unassembled WGS sequence"/>
</dbReference>
<evidence type="ECO:0000313" key="9">
    <source>
        <dbReference type="Proteomes" id="UP001171751"/>
    </source>
</evidence>
<dbReference type="Pfam" id="PF00293">
    <property type="entry name" value="NUDIX"/>
    <property type="match status" value="1"/>
</dbReference>
<dbReference type="InterPro" id="IPR045121">
    <property type="entry name" value="CoAse"/>
</dbReference>
<keyword evidence="6" id="KW-0464">Manganese</keyword>
<dbReference type="GO" id="GO:0010945">
    <property type="term" value="F:coenzyme A diphosphatase activity"/>
    <property type="evidence" value="ECO:0007669"/>
    <property type="project" value="InterPro"/>
</dbReference>
<keyword evidence="5" id="KW-0460">Magnesium</keyword>
<evidence type="ECO:0000313" key="8">
    <source>
        <dbReference type="EMBL" id="MDO5457099.1"/>
    </source>
</evidence>
<dbReference type="PROSITE" id="PS51462">
    <property type="entry name" value="NUDIX"/>
    <property type="match status" value="1"/>
</dbReference>
<dbReference type="PANTHER" id="PTHR12992:SF11">
    <property type="entry name" value="MITOCHONDRIAL COENZYME A DIPHOSPHATASE NUDT8"/>
    <property type="match status" value="1"/>
</dbReference>
<comment type="caution">
    <text evidence="8">The sequence shown here is derived from an EMBL/GenBank/DDBJ whole genome shotgun (WGS) entry which is preliminary data.</text>
</comment>
<dbReference type="SUPFAM" id="SSF55811">
    <property type="entry name" value="Nudix"/>
    <property type="match status" value="1"/>
</dbReference>
<dbReference type="PANTHER" id="PTHR12992">
    <property type="entry name" value="NUDIX HYDROLASE"/>
    <property type="match status" value="1"/>
</dbReference>
<gene>
    <name evidence="8" type="ORF">Q4F26_02010</name>
</gene>
<dbReference type="InterPro" id="IPR000086">
    <property type="entry name" value="NUDIX_hydrolase_dom"/>
</dbReference>
<evidence type="ECO:0000256" key="1">
    <source>
        <dbReference type="ARBA" id="ARBA00001936"/>
    </source>
</evidence>